<dbReference type="GO" id="GO:0015179">
    <property type="term" value="F:L-amino acid transmembrane transporter activity"/>
    <property type="evidence" value="ECO:0007669"/>
    <property type="project" value="TreeGrafter"/>
</dbReference>
<dbReference type="Gene3D" id="1.20.1740.10">
    <property type="entry name" value="Amino acid/polyamine transporter I"/>
    <property type="match status" value="1"/>
</dbReference>
<dbReference type="Proteomes" id="UP000035642">
    <property type="component" value="Unassembled WGS sequence"/>
</dbReference>
<feature type="transmembrane region" description="Helical" evidence="5">
    <location>
        <begin position="295"/>
        <end position="319"/>
    </location>
</feature>
<keyword evidence="3 5" id="KW-1133">Transmembrane helix</keyword>
<dbReference type="InterPro" id="IPR050598">
    <property type="entry name" value="AminoAcid_Transporter"/>
</dbReference>
<evidence type="ECO:0000313" key="7">
    <source>
        <dbReference type="WBParaSite" id="ACAC_0001194501-mRNA-1"/>
    </source>
</evidence>
<sequence length="338" mass="38031">MFSLRRFAGRIQFVSMVAKLTAVLAVIVIGFFYMILRGQTQHFNQDFIFEGSGWSPTQIVLALYQGNWAYAGYTILNYGMEDIQIKNFQRTVPRAVLFGLFASAFVYVMANVAYFTVLTPQQILESSAVATTFAQKTVGPLSYAMPALIALLMVGSVNAEIFAWSRFMSAGSRRGMMPSALSLVHPENDSPRVAVFTHVLLFIDSFILISLMSFSSFISSYKLTFGDIYLLVNYLTVTALAATTFSVGALVFIKWKKIPVSEDAVKFPIYLPILNFIISLALLLIPVVVEPIKSGVGFGLFILGISEFFLFYFSDFYPIHKDWKLRERRKKCFNIMSF</sequence>
<dbReference type="InterPro" id="IPR002293">
    <property type="entry name" value="AA/rel_permease1"/>
</dbReference>
<dbReference type="AlphaFoldDB" id="A0A158PC58"/>
<feature type="transmembrane region" description="Helical" evidence="5">
    <location>
        <begin position="96"/>
        <end position="117"/>
    </location>
</feature>
<evidence type="ECO:0000256" key="3">
    <source>
        <dbReference type="ARBA" id="ARBA00022989"/>
    </source>
</evidence>
<accession>A0A158PC58</accession>
<feature type="transmembrane region" description="Helical" evidence="5">
    <location>
        <begin position="234"/>
        <end position="255"/>
    </location>
</feature>
<feature type="transmembrane region" description="Helical" evidence="5">
    <location>
        <begin position="193"/>
        <end position="214"/>
    </location>
</feature>
<evidence type="ECO:0000313" key="6">
    <source>
        <dbReference type="Proteomes" id="UP000035642"/>
    </source>
</evidence>
<keyword evidence="2 5" id="KW-0812">Transmembrane</keyword>
<evidence type="ECO:0000256" key="4">
    <source>
        <dbReference type="ARBA" id="ARBA00023136"/>
    </source>
</evidence>
<proteinExistence type="predicted"/>
<feature type="transmembrane region" description="Helical" evidence="5">
    <location>
        <begin position="143"/>
        <end position="164"/>
    </location>
</feature>
<dbReference type="WBParaSite" id="ACAC_0001194501-mRNA-1">
    <property type="protein sequence ID" value="ACAC_0001194501-mRNA-1"/>
    <property type="gene ID" value="ACAC_0001194501"/>
</dbReference>
<feature type="transmembrane region" description="Helical" evidence="5">
    <location>
        <begin position="12"/>
        <end position="36"/>
    </location>
</feature>
<keyword evidence="4 5" id="KW-0472">Membrane</keyword>
<dbReference type="STRING" id="6313.A0A158PC58"/>
<dbReference type="GO" id="GO:0016020">
    <property type="term" value="C:membrane"/>
    <property type="evidence" value="ECO:0007669"/>
    <property type="project" value="UniProtKB-SubCell"/>
</dbReference>
<dbReference type="PANTHER" id="PTHR11785">
    <property type="entry name" value="AMINO ACID TRANSPORTER"/>
    <property type="match status" value="1"/>
</dbReference>
<evidence type="ECO:0000256" key="1">
    <source>
        <dbReference type="ARBA" id="ARBA00004141"/>
    </source>
</evidence>
<evidence type="ECO:0000256" key="5">
    <source>
        <dbReference type="SAM" id="Phobius"/>
    </source>
</evidence>
<feature type="transmembrane region" description="Helical" evidence="5">
    <location>
        <begin position="267"/>
        <end position="289"/>
    </location>
</feature>
<keyword evidence="6" id="KW-1185">Reference proteome</keyword>
<dbReference type="PIRSF" id="PIRSF006060">
    <property type="entry name" value="AA_transporter"/>
    <property type="match status" value="1"/>
</dbReference>
<comment type="subcellular location">
    <subcellularLocation>
        <location evidence="1">Membrane</location>
        <topology evidence="1">Multi-pass membrane protein</topology>
    </subcellularLocation>
</comment>
<protein>
    <submittedName>
        <fullName evidence="7">AA_permease domain-containing protein</fullName>
    </submittedName>
</protein>
<reference evidence="7" key="2">
    <citation type="submission" date="2016-04" db="UniProtKB">
        <authorList>
            <consortium name="WormBaseParasite"/>
        </authorList>
    </citation>
    <scope>IDENTIFICATION</scope>
</reference>
<reference evidence="6" key="1">
    <citation type="submission" date="2012-09" db="EMBL/GenBank/DDBJ databases">
        <authorList>
            <person name="Martin A.A."/>
        </authorList>
    </citation>
    <scope>NUCLEOTIDE SEQUENCE</scope>
</reference>
<dbReference type="PANTHER" id="PTHR11785:SF117">
    <property type="entry name" value="AMINO ACID TRANSPORTER"/>
    <property type="match status" value="1"/>
</dbReference>
<name>A0A158PC58_ANGCA</name>
<evidence type="ECO:0000256" key="2">
    <source>
        <dbReference type="ARBA" id="ARBA00022692"/>
    </source>
</evidence>
<feature type="transmembrane region" description="Helical" evidence="5">
    <location>
        <begin position="56"/>
        <end position="76"/>
    </location>
</feature>
<dbReference type="Pfam" id="PF13520">
    <property type="entry name" value="AA_permease_2"/>
    <property type="match status" value="1"/>
</dbReference>
<organism evidence="6 7">
    <name type="scientific">Angiostrongylus cantonensis</name>
    <name type="common">Rat lungworm</name>
    <dbReference type="NCBI Taxonomy" id="6313"/>
    <lineage>
        <taxon>Eukaryota</taxon>
        <taxon>Metazoa</taxon>
        <taxon>Ecdysozoa</taxon>
        <taxon>Nematoda</taxon>
        <taxon>Chromadorea</taxon>
        <taxon>Rhabditida</taxon>
        <taxon>Rhabditina</taxon>
        <taxon>Rhabditomorpha</taxon>
        <taxon>Strongyloidea</taxon>
        <taxon>Metastrongylidae</taxon>
        <taxon>Angiostrongylus</taxon>
    </lineage>
</organism>